<dbReference type="AlphaFoldDB" id="A0A133U3S7"/>
<proteinExistence type="predicted"/>
<evidence type="ECO:0000313" key="3">
    <source>
        <dbReference type="Proteomes" id="UP000070163"/>
    </source>
</evidence>
<dbReference type="InterPro" id="IPR036390">
    <property type="entry name" value="WH_DNA-bd_sf"/>
</dbReference>
<protein>
    <recommendedName>
        <fullName evidence="1">ArnR1-like winged helix-turn-helix domain-containing protein</fullName>
    </recommendedName>
</protein>
<dbReference type="SUPFAM" id="SSF46785">
    <property type="entry name" value="Winged helix' DNA-binding domain"/>
    <property type="match status" value="1"/>
</dbReference>
<dbReference type="Pfam" id="PF14947">
    <property type="entry name" value="HTH_45"/>
    <property type="match status" value="1"/>
</dbReference>
<comment type="caution">
    <text evidence="2">The sequence shown here is derived from an EMBL/GenBank/DDBJ whole genome shotgun (WGS) entry which is preliminary data.</text>
</comment>
<keyword evidence="3" id="KW-1185">Reference proteome</keyword>
<dbReference type="Gene3D" id="1.10.10.10">
    <property type="entry name" value="Winged helix-like DNA-binding domain superfamily/Winged helix DNA-binding domain"/>
    <property type="match status" value="1"/>
</dbReference>
<evidence type="ECO:0000313" key="2">
    <source>
        <dbReference type="EMBL" id="KXA88835.1"/>
    </source>
</evidence>
<dbReference type="Proteomes" id="UP000070163">
    <property type="component" value="Unassembled WGS sequence"/>
</dbReference>
<name>A0A133U3S7_9EURY</name>
<evidence type="ECO:0000259" key="1">
    <source>
        <dbReference type="Pfam" id="PF14947"/>
    </source>
</evidence>
<accession>A0A133U3S7</accession>
<dbReference type="EMBL" id="LHXJ01000118">
    <property type="protein sequence ID" value="KXA88835.1"/>
    <property type="molecule type" value="Genomic_DNA"/>
</dbReference>
<feature type="domain" description="ArnR1-like winged helix-turn-helix" evidence="1">
    <location>
        <begin position="5"/>
        <end position="81"/>
    </location>
</feature>
<dbReference type="InterPro" id="IPR036388">
    <property type="entry name" value="WH-like_DNA-bd_sf"/>
</dbReference>
<dbReference type="InterPro" id="IPR038723">
    <property type="entry name" value="ArnR1-like_HTH"/>
</dbReference>
<organism evidence="2 3">
    <name type="scientific">candidate division MSBL1 archaeon SCGC-AAA259A05</name>
    <dbReference type="NCBI Taxonomy" id="1698259"/>
    <lineage>
        <taxon>Archaea</taxon>
        <taxon>Methanobacteriati</taxon>
        <taxon>Methanobacteriota</taxon>
        <taxon>candidate division MSBL1</taxon>
    </lineage>
</organism>
<reference evidence="2 3" key="1">
    <citation type="journal article" date="2016" name="Sci. Rep.">
        <title>Metabolic traits of an uncultured archaeal lineage -MSBL1- from brine pools of the Red Sea.</title>
        <authorList>
            <person name="Mwirichia R."/>
            <person name="Alam I."/>
            <person name="Rashid M."/>
            <person name="Vinu M."/>
            <person name="Ba-Alawi W."/>
            <person name="Anthony Kamau A."/>
            <person name="Kamanda Ngugi D."/>
            <person name="Goker M."/>
            <person name="Klenk H.P."/>
            <person name="Bajic V."/>
            <person name="Stingl U."/>
        </authorList>
    </citation>
    <scope>NUCLEOTIDE SEQUENCE [LARGE SCALE GENOMIC DNA]</scope>
    <source>
        <strain evidence="2">SCGC-AAA259A05</strain>
    </source>
</reference>
<gene>
    <name evidence="2" type="ORF">AKJ57_06250</name>
</gene>
<sequence>MPEGRRSRLDIYASVLRAVKDASRKTHIVYEAKLNFKRCQEYLSELKENGLVKIESQSPLTWVITEDGEQFLDKYEQVRELIPR</sequence>